<evidence type="ECO:0000256" key="7">
    <source>
        <dbReference type="SAM" id="Phobius"/>
    </source>
</evidence>
<dbReference type="GO" id="GO:0005886">
    <property type="term" value="C:plasma membrane"/>
    <property type="evidence" value="ECO:0007669"/>
    <property type="project" value="TreeGrafter"/>
</dbReference>
<accession>A0AAD4XQI1</accession>
<dbReference type="Pfam" id="PF01578">
    <property type="entry name" value="Cytochrom_C_asm"/>
    <property type="match status" value="1"/>
</dbReference>
<dbReference type="InterPro" id="IPR003557">
    <property type="entry name" value="Cyt_c_biogenesis_CcmC"/>
</dbReference>
<feature type="domain" description="Cytochrome c assembly protein" evidence="8">
    <location>
        <begin position="9"/>
        <end position="84"/>
    </location>
</feature>
<feature type="transmembrane region" description="Helical" evidence="7">
    <location>
        <begin position="23"/>
        <end position="49"/>
    </location>
</feature>
<evidence type="ECO:0000256" key="4">
    <source>
        <dbReference type="ARBA" id="ARBA00022748"/>
    </source>
</evidence>
<dbReference type="EMBL" id="JAJJMB010006393">
    <property type="protein sequence ID" value="KAI3934821.1"/>
    <property type="molecule type" value="Genomic_DNA"/>
</dbReference>
<dbReference type="GO" id="GO:0015232">
    <property type="term" value="F:heme transmembrane transporter activity"/>
    <property type="evidence" value="ECO:0007669"/>
    <property type="project" value="InterPro"/>
</dbReference>
<dbReference type="PANTHER" id="PTHR30071:SF1">
    <property type="entry name" value="CYTOCHROME B_B6 PROTEIN-RELATED"/>
    <property type="match status" value="1"/>
</dbReference>
<sequence length="123" mass="13858">MAIHLSLQVAPPDLQQGGNSRILYVYVPAAWMSILVYLVTDINSSFFLLTKHPFFLRSSRTGTEIGAFSTFFTLVIGAPFGSGMLIILLYSSCSLFTWVHCILKSFLLNWLPFQSVLDRSIYQ</sequence>
<name>A0AAD4XQI1_9MAGN</name>
<evidence type="ECO:0000256" key="1">
    <source>
        <dbReference type="ARBA" id="ARBA00004141"/>
    </source>
</evidence>
<dbReference type="InterPro" id="IPR002541">
    <property type="entry name" value="Cyt_c_assembly"/>
</dbReference>
<evidence type="ECO:0000256" key="6">
    <source>
        <dbReference type="ARBA" id="ARBA00023136"/>
    </source>
</evidence>
<organism evidence="9 10">
    <name type="scientific">Papaver atlanticum</name>
    <dbReference type="NCBI Taxonomy" id="357466"/>
    <lineage>
        <taxon>Eukaryota</taxon>
        <taxon>Viridiplantae</taxon>
        <taxon>Streptophyta</taxon>
        <taxon>Embryophyta</taxon>
        <taxon>Tracheophyta</taxon>
        <taxon>Spermatophyta</taxon>
        <taxon>Magnoliopsida</taxon>
        <taxon>Ranunculales</taxon>
        <taxon>Papaveraceae</taxon>
        <taxon>Papaveroideae</taxon>
        <taxon>Papaver</taxon>
    </lineage>
</organism>
<reference evidence="9" key="1">
    <citation type="submission" date="2022-04" db="EMBL/GenBank/DDBJ databases">
        <title>A functionally conserved STORR gene fusion in Papaver species that diverged 16.8 million years ago.</title>
        <authorList>
            <person name="Catania T."/>
        </authorList>
    </citation>
    <scope>NUCLEOTIDE SEQUENCE</scope>
    <source>
        <strain evidence="9">S-188037</strain>
    </source>
</reference>
<evidence type="ECO:0000313" key="10">
    <source>
        <dbReference type="Proteomes" id="UP001202328"/>
    </source>
</evidence>
<keyword evidence="6 7" id="KW-0472">Membrane</keyword>
<keyword evidence="10" id="KW-1185">Reference proteome</keyword>
<comment type="subcellular location">
    <subcellularLocation>
        <location evidence="1">Membrane</location>
        <topology evidence="1">Multi-pass membrane protein</topology>
    </subcellularLocation>
</comment>
<dbReference type="PRINTS" id="PR01386">
    <property type="entry name" value="CCMCBIOGNSIS"/>
</dbReference>
<feature type="transmembrane region" description="Helical" evidence="7">
    <location>
        <begin position="70"/>
        <end position="89"/>
    </location>
</feature>
<gene>
    <name evidence="9" type="ORF">MKW98_026229</name>
</gene>
<evidence type="ECO:0000313" key="9">
    <source>
        <dbReference type="EMBL" id="KAI3934821.1"/>
    </source>
</evidence>
<evidence type="ECO:0000256" key="3">
    <source>
        <dbReference type="ARBA" id="ARBA00022692"/>
    </source>
</evidence>
<proteinExistence type="inferred from homology"/>
<keyword evidence="4" id="KW-0201">Cytochrome c-type biogenesis</keyword>
<dbReference type="GO" id="GO:0017004">
    <property type="term" value="P:cytochrome complex assembly"/>
    <property type="evidence" value="ECO:0007669"/>
    <property type="project" value="UniProtKB-KW"/>
</dbReference>
<evidence type="ECO:0000259" key="8">
    <source>
        <dbReference type="Pfam" id="PF01578"/>
    </source>
</evidence>
<dbReference type="PANTHER" id="PTHR30071">
    <property type="entry name" value="HEME EXPORTER PROTEIN C"/>
    <property type="match status" value="1"/>
</dbReference>
<dbReference type="GO" id="GO:0020037">
    <property type="term" value="F:heme binding"/>
    <property type="evidence" value="ECO:0007669"/>
    <property type="project" value="InterPro"/>
</dbReference>
<comment type="similarity">
    <text evidence="2">Belongs to the CcmC/CycZ/HelC family.</text>
</comment>
<evidence type="ECO:0000256" key="5">
    <source>
        <dbReference type="ARBA" id="ARBA00022989"/>
    </source>
</evidence>
<dbReference type="Proteomes" id="UP001202328">
    <property type="component" value="Unassembled WGS sequence"/>
</dbReference>
<dbReference type="AlphaFoldDB" id="A0AAD4XQI1"/>
<comment type="caution">
    <text evidence="9">The sequence shown here is derived from an EMBL/GenBank/DDBJ whole genome shotgun (WGS) entry which is preliminary data.</text>
</comment>
<keyword evidence="3 7" id="KW-0812">Transmembrane</keyword>
<protein>
    <recommendedName>
        <fullName evidence="8">Cytochrome c assembly protein domain-containing protein</fullName>
    </recommendedName>
</protein>
<dbReference type="InterPro" id="IPR045062">
    <property type="entry name" value="Cyt_c_biogenesis_CcsA/CcmC"/>
</dbReference>
<keyword evidence="5 7" id="KW-1133">Transmembrane helix</keyword>
<feature type="transmembrane region" description="Helical" evidence="7">
    <location>
        <begin position="95"/>
        <end position="113"/>
    </location>
</feature>
<evidence type="ECO:0000256" key="2">
    <source>
        <dbReference type="ARBA" id="ARBA00005840"/>
    </source>
</evidence>